<comment type="caution">
    <text evidence="2">The sequence shown here is derived from an EMBL/GenBank/DDBJ whole genome shotgun (WGS) entry which is preliminary data.</text>
</comment>
<evidence type="ECO:0000313" key="3">
    <source>
        <dbReference type="Proteomes" id="UP000299102"/>
    </source>
</evidence>
<feature type="region of interest" description="Disordered" evidence="1">
    <location>
        <begin position="1"/>
        <end position="38"/>
    </location>
</feature>
<organism evidence="2 3">
    <name type="scientific">Eumeta variegata</name>
    <name type="common">Bagworm moth</name>
    <name type="synonym">Eumeta japonica</name>
    <dbReference type="NCBI Taxonomy" id="151549"/>
    <lineage>
        <taxon>Eukaryota</taxon>
        <taxon>Metazoa</taxon>
        <taxon>Ecdysozoa</taxon>
        <taxon>Arthropoda</taxon>
        <taxon>Hexapoda</taxon>
        <taxon>Insecta</taxon>
        <taxon>Pterygota</taxon>
        <taxon>Neoptera</taxon>
        <taxon>Endopterygota</taxon>
        <taxon>Lepidoptera</taxon>
        <taxon>Glossata</taxon>
        <taxon>Ditrysia</taxon>
        <taxon>Tineoidea</taxon>
        <taxon>Psychidae</taxon>
        <taxon>Oiketicinae</taxon>
        <taxon>Eumeta</taxon>
    </lineage>
</organism>
<feature type="compositionally biased region" description="Polar residues" evidence="1">
    <location>
        <begin position="77"/>
        <end position="88"/>
    </location>
</feature>
<dbReference type="Proteomes" id="UP000299102">
    <property type="component" value="Unassembled WGS sequence"/>
</dbReference>
<evidence type="ECO:0000256" key="1">
    <source>
        <dbReference type="SAM" id="MobiDB-lite"/>
    </source>
</evidence>
<feature type="compositionally biased region" description="Basic and acidic residues" evidence="1">
    <location>
        <begin position="57"/>
        <end position="76"/>
    </location>
</feature>
<evidence type="ECO:0000313" key="2">
    <source>
        <dbReference type="EMBL" id="GBP92139.1"/>
    </source>
</evidence>
<sequence length="88" mass="9479">MQHVGRPAAVLSPANLDPTGFVTATTGDGAWHDEGKVGADLNGGKHHVLILRRVVRETRRDSDSESIARRGADEPARQSSRGSTYVKM</sequence>
<gene>
    <name evidence="2" type="ORF">EVAR_67328_1</name>
</gene>
<accession>A0A4C1ZYR4</accession>
<proteinExistence type="predicted"/>
<protein>
    <submittedName>
        <fullName evidence="2">Uncharacterized protein</fullName>
    </submittedName>
</protein>
<dbReference type="EMBL" id="BGZK01002242">
    <property type="protein sequence ID" value="GBP92139.1"/>
    <property type="molecule type" value="Genomic_DNA"/>
</dbReference>
<reference evidence="2 3" key="1">
    <citation type="journal article" date="2019" name="Commun. Biol.">
        <title>The bagworm genome reveals a unique fibroin gene that provides high tensile strength.</title>
        <authorList>
            <person name="Kono N."/>
            <person name="Nakamura H."/>
            <person name="Ohtoshi R."/>
            <person name="Tomita M."/>
            <person name="Numata K."/>
            <person name="Arakawa K."/>
        </authorList>
    </citation>
    <scope>NUCLEOTIDE SEQUENCE [LARGE SCALE GENOMIC DNA]</scope>
</reference>
<name>A0A4C1ZYR4_EUMVA</name>
<feature type="region of interest" description="Disordered" evidence="1">
    <location>
        <begin position="57"/>
        <end position="88"/>
    </location>
</feature>
<keyword evidence="3" id="KW-1185">Reference proteome</keyword>
<dbReference type="AlphaFoldDB" id="A0A4C1ZYR4"/>